<comment type="caution">
    <text evidence="3">The sequence shown here is derived from an EMBL/GenBank/DDBJ whole genome shotgun (WGS) entry which is preliminary data.</text>
</comment>
<dbReference type="Gene3D" id="3.40.50.720">
    <property type="entry name" value="NAD(P)-binding Rossmann-like Domain"/>
    <property type="match status" value="1"/>
</dbReference>
<reference evidence="4" key="1">
    <citation type="journal article" date="2019" name="Int. J. Syst. Evol. Microbiol.">
        <title>The Global Catalogue of Microorganisms (GCM) 10K type strain sequencing project: providing services to taxonomists for standard genome sequencing and annotation.</title>
        <authorList>
            <consortium name="The Broad Institute Genomics Platform"/>
            <consortium name="The Broad Institute Genome Sequencing Center for Infectious Disease"/>
            <person name="Wu L."/>
            <person name="Ma J."/>
        </authorList>
    </citation>
    <scope>NUCLEOTIDE SEQUENCE [LARGE SCALE GENOMIC DNA]</scope>
    <source>
        <strain evidence="4">CGMCC 4.1641</strain>
    </source>
</reference>
<evidence type="ECO:0000313" key="4">
    <source>
        <dbReference type="Proteomes" id="UP001595755"/>
    </source>
</evidence>
<dbReference type="InterPro" id="IPR036291">
    <property type="entry name" value="NAD(P)-bd_dom_sf"/>
</dbReference>
<accession>A0ABV8S756</accession>
<sequence>MNILITGAGRGLGVELVKLAAERGHSVIACVRETTEISESLAAASSQFPGLIRIERLEVTSEADAAALADKLRSESLKLDGIVNNAAILQGRELKIESLALQMMKESFDVNVVGAINVAKHMVPLISEQSGAVVMNVSSESGSFSRAYGGDYPYAISKAALNYFSKQLGSELRGRGIRVLAVHPGWMRTDMGGEQAPLNASESAGGMLDLLEGRTAVGENVFFVDYTGRELAI</sequence>
<keyword evidence="4" id="KW-1185">Reference proteome</keyword>
<dbReference type="PRINTS" id="PR00081">
    <property type="entry name" value="GDHRDH"/>
</dbReference>
<organism evidence="3 4">
    <name type="scientific">Cohnella boryungensis</name>
    <dbReference type="NCBI Taxonomy" id="768479"/>
    <lineage>
        <taxon>Bacteria</taxon>
        <taxon>Bacillati</taxon>
        <taxon>Bacillota</taxon>
        <taxon>Bacilli</taxon>
        <taxon>Bacillales</taxon>
        <taxon>Paenibacillaceae</taxon>
        <taxon>Cohnella</taxon>
    </lineage>
</organism>
<gene>
    <name evidence="3" type="ORF">ACFO1S_05810</name>
</gene>
<dbReference type="InterPro" id="IPR020904">
    <property type="entry name" value="Sc_DH/Rdtase_CS"/>
</dbReference>
<dbReference type="SUPFAM" id="SSF51735">
    <property type="entry name" value="NAD(P)-binding Rossmann-fold domains"/>
    <property type="match status" value="1"/>
</dbReference>
<protein>
    <submittedName>
        <fullName evidence="3">SDR family NAD(P)-dependent oxidoreductase</fullName>
    </submittedName>
</protein>
<evidence type="ECO:0000256" key="2">
    <source>
        <dbReference type="RuleBase" id="RU000363"/>
    </source>
</evidence>
<dbReference type="PROSITE" id="PS00061">
    <property type="entry name" value="ADH_SHORT"/>
    <property type="match status" value="1"/>
</dbReference>
<dbReference type="EMBL" id="JBHSED010000006">
    <property type="protein sequence ID" value="MFC4302960.1"/>
    <property type="molecule type" value="Genomic_DNA"/>
</dbReference>
<dbReference type="InterPro" id="IPR002347">
    <property type="entry name" value="SDR_fam"/>
</dbReference>
<evidence type="ECO:0000256" key="1">
    <source>
        <dbReference type="ARBA" id="ARBA00006484"/>
    </source>
</evidence>
<proteinExistence type="inferred from homology"/>
<dbReference type="RefSeq" id="WP_204606093.1">
    <property type="nucleotide sequence ID" value="NZ_JBHSED010000006.1"/>
</dbReference>
<evidence type="ECO:0000313" key="3">
    <source>
        <dbReference type="EMBL" id="MFC4302960.1"/>
    </source>
</evidence>
<name>A0ABV8S756_9BACL</name>
<dbReference type="Pfam" id="PF00106">
    <property type="entry name" value="adh_short"/>
    <property type="match status" value="1"/>
</dbReference>
<dbReference type="InterPro" id="IPR051468">
    <property type="entry name" value="Fungal_SecMetab_SDRs"/>
</dbReference>
<dbReference type="PANTHER" id="PTHR43544">
    <property type="entry name" value="SHORT-CHAIN DEHYDROGENASE/REDUCTASE"/>
    <property type="match status" value="1"/>
</dbReference>
<dbReference type="PANTHER" id="PTHR43544:SF12">
    <property type="entry name" value="NAD(P)-BINDING ROSSMANN-FOLD SUPERFAMILY PROTEIN"/>
    <property type="match status" value="1"/>
</dbReference>
<dbReference type="PRINTS" id="PR00080">
    <property type="entry name" value="SDRFAMILY"/>
</dbReference>
<dbReference type="Proteomes" id="UP001595755">
    <property type="component" value="Unassembled WGS sequence"/>
</dbReference>
<comment type="similarity">
    <text evidence="1 2">Belongs to the short-chain dehydrogenases/reductases (SDR) family.</text>
</comment>